<dbReference type="Gene3D" id="3.40.50.300">
    <property type="entry name" value="P-loop containing nucleotide triphosphate hydrolases"/>
    <property type="match status" value="2"/>
</dbReference>
<dbReference type="EMBL" id="JH432130">
    <property type="status" value="NOT_ANNOTATED_CDS"/>
    <property type="molecule type" value="Genomic_DNA"/>
</dbReference>
<dbReference type="GO" id="GO:0034098">
    <property type="term" value="C:VCP-NPL4-UFD1 AAA ATPase complex"/>
    <property type="evidence" value="ECO:0007669"/>
    <property type="project" value="TreeGrafter"/>
</dbReference>
<dbReference type="GO" id="GO:0051228">
    <property type="term" value="P:mitotic spindle disassembly"/>
    <property type="evidence" value="ECO:0007669"/>
    <property type="project" value="TreeGrafter"/>
</dbReference>
<proteinExistence type="predicted"/>
<dbReference type="InterPro" id="IPR027417">
    <property type="entry name" value="P-loop_NTPase"/>
</dbReference>
<dbReference type="GO" id="GO:0031593">
    <property type="term" value="F:polyubiquitin modification-dependent protein binding"/>
    <property type="evidence" value="ECO:0007669"/>
    <property type="project" value="TreeGrafter"/>
</dbReference>
<dbReference type="PANTHER" id="PTHR23077">
    <property type="entry name" value="AAA-FAMILY ATPASE"/>
    <property type="match status" value="1"/>
</dbReference>
<dbReference type="Pfam" id="PF17862">
    <property type="entry name" value="AAA_lid_3"/>
    <property type="match status" value="1"/>
</dbReference>
<dbReference type="InterPro" id="IPR041569">
    <property type="entry name" value="AAA_lid_3"/>
</dbReference>
<evidence type="ECO:0000256" key="2">
    <source>
        <dbReference type="ARBA" id="ARBA00022840"/>
    </source>
</evidence>
<dbReference type="EnsemblMetazoa" id="SMAR015578-RA">
    <property type="protein sequence ID" value="SMAR015578-PA"/>
    <property type="gene ID" value="SMAR015578"/>
</dbReference>
<name>T1JNZ9_STRMM</name>
<organism evidence="5 6">
    <name type="scientific">Strigamia maritima</name>
    <name type="common">European centipede</name>
    <name type="synonym">Geophilus maritimus</name>
    <dbReference type="NCBI Taxonomy" id="126957"/>
    <lineage>
        <taxon>Eukaryota</taxon>
        <taxon>Metazoa</taxon>
        <taxon>Ecdysozoa</taxon>
        <taxon>Arthropoda</taxon>
        <taxon>Myriapoda</taxon>
        <taxon>Chilopoda</taxon>
        <taxon>Pleurostigmophora</taxon>
        <taxon>Geophilomorpha</taxon>
        <taxon>Linotaeniidae</taxon>
        <taxon>Strigamia</taxon>
    </lineage>
</organism>
<evidence type="ECO:0000259" key="4">
    <source>
        <dbReference type="SMART" id="SM00382"/>
    </source>
</evidence>
<dbReference type="OMA" id="ECPKGVL"/>
<dbReference type="InterPro" id="IPR003593">
    <property type="entry name" value="AAA+_ATPase"/>
</dbReference>
<dbReference type="GO" id="GO:0097352">
    <property type="term" value="P:autophagosome maturation"/>
    <property type="evidence" value="ECO:0007669"/>
    <property type="project" value="TreeGrafter"/>
</dbReference>
<dbReference type="SUPFAM" id="SSF52540">
    <property type="entry name" value="P-loop containing nucleoside triphosphate hydrolases"/>
    <property type="match status" value="2"/>
</dbReference>
<dbReference type="PANTHER" id="PTHR23077:SF194">
    <property type="entry name" value="ATPASE FAMILY GENE 2 PROTEIN HOMOLOG B"/>
    <property type="match status" value="1"/>
</dbReference>
<accession>T1JNZ9</accession>
<keyword evidence="1" id="KW-0547">Nucleotide-binding</keyword>
<dbReference type="SMART" id="SM00382">
    <property type="entry name" value="AAA"/>
    <property type="match status" value="2"/>
</dbReference>
<evidence type="ECO:0000256" key="3">
    <source>
        <dbReference type="ARBA" id="ARBA00023054"/>
    </source>
</evidence>
<dbReference type="GO" id="GO:0005634">
    <property type="term" value="C:nucleus"/>
    <property type="evidence" value="ECO:0007669"/>
    <property type="project" value="TreeGrafter"/>
</dbReference>
<dbReference type="GO" id="GO:0030970">
    <property type="term" value="P:retrograde protein transport, ER to cytosol"/>
    <property type="evidence" value="ECO:0007669"/>
    <property type="project" value="TreeGrafter"/>
</dbReference>
<dbReference type="FunFam" id="3.40.50.300:FF:001025">
    <property type="entry name" value="ATPase family, AAA domain-containing 2B"/>
    <property type="match status" value="1"/>
</dbReference>
<dbReference type="AlphaFoldDB" id="T1JNZ9"/>
<dbReference type="InterPro" id="IPR003959">
    <property type="entry name" value="ATPase_AAA_core"/>
</dbReference>
<reference evidence="5" key="2">
    <citation type="submission" date="2015-02" db="UniProtKB">
        <authorList>
            <consortium name="EnsemblMetazoa"/>
        </authorList>
    </citation>
    <scope>IDENTIFICATION</scope>
</reference>
<dbReference type="HOGENOM" id="CLU_000688_12_3_1"/>
<evidence type="ECO:0000256" key="1">
    <source>
        <dbReference type="ARBA" id="ARBA00022741"/>
    </source>
</evidence>
<evidence type="ECO:0000313" key="5">
    <source>
        <dbReference type="EnsemblMetazoa" id="SMAR015578-PA"/>
    </source>
</evidence>
<feature type="domain" description="AAA+ ATPase" evidence="4">
    <location>
        <begin position="446"/>
        <end position="594"/>
    </location>
</feature>
<evidence type="ECO:0000313" key="6">
    <source>
        <dbReference type="Proteomes" id="UP000014500"/>
    </source>
</evidence>
<protein>
    <recommendedName>
        <fullName evidence="4">AAA+ ATPase domain-containing protein</fullName>
    </recommendedName>
</protein>
<dbReference type="Proteomes" id="UP000014500">
    <property type="component" value="Unassembled WGS sequence"/>
</dbReference>
<dbReference type="STRING" id="126957.T1JNZ9"/>
<dbReference type="PhylomeDB" id="T1JNZ9"/>
<keyword evidence="2" id="KW-0067">ATP-binding</keyword>
<keyword evidence="3" id="KW-0175">Coiled coil</keyword>
<reference evidence="6" key="1">
    <citation type="submission" date="2011-05" db="EMBL/GenBank/DDBJ databases">
        <authorList>
            <person name="Richards S.R."/>
            <person name="Qu J."/>
            <person name="Jiang H."/>
            <person name="Jhangiani S.N."/>
            <person name="Agravi P."/>
            <person name="Goodspeed R."/>
            <person name="Gross S."/>
            <person name="Mandapat C."/>
            <person name="Jackson L."/>
            <person name="Mathew T."/>
            <person name="Pu L."/>
            <person name="Thornton R."/>
            <person name="Saada N."/>
            <person name="Wilczek-Boney K.B."/>
            <person name="Lee S."/>
            <person name="Kovar C."/>
            <person name="Wu Y."/>
            <person name="Scherer S.E."/>
            <person name="Worley K.C."/>
            <person name="Muzny D.M."/>
            <person name="Gibbs R."/>
        </authorList>
    </citation>
    <scope>NUCLEOTIDE SEQUENCE</scope>
    <source>
        <strain evidence="6">Brora</strain>
    </source>
</reference>
<keyword evidence="6" id="KW-1185">Reference proteome</keyword>
<dbReference type="GO" id="GO:0005524">
    <property type="term" value="F:ATP binding"/>
    <property type="evidence" value="ECO:0007669"/>
    <property type="project" value="UniProtKB-KW"/>
</dbReference>
<dbReference type="eggNOG" id="KOG0730">
    <property type="taxonomic scope" value="Eukaryota"/>
</dbReference>
<dbReference type="GO" id="GO:0016887">
    <property type="term" value="F:ATP hydrolysis activity"/>
    <property type="evidence" value="ECO:0007669"/>
    <property type="project" value="InterPro"/>
</dbReference>
<sequence length="682" mass="76523">MADTCNLNRDSNCLNGCFDDNNMDYQDYLANRMPRHSTVLRDVLFKQSGSATTPIPNYDASKHIQNEDCKSSKNTVTLSLVFASIADVLKYTKHKERLIPSVKTSLTSSEITENDCVQMTNTAIHSVYHIERIIIDSIPTRVFIVNKQTKIIIDKLISKDEHDLLEKDIKLGGIEEKLEVLTTLLTLPDDETCRKFALDKTIKSSALLYGPPGTGKTSLIKKVAVNLNLRLVHLDCIRLFQSSIAESEEMLKSVFKTAIDLSRIDTCVLLFLDQIDTICSSRRSNSWMGKRLVAQLQLLLDSMAATNQIDSLDPSLRHSKYFDQEILIGIPNSVQREEILKVLINDHELLDFHHLAQSTPGYTPADLKSLSQRLESEEVINTDSITELLKNLKCTSKRMNSEFNSTKPPVKWDDIGGLVEVKNQIRQMLDLRLNKPHVLAHYNLPKPKGILLYGPPGCCKTTLIHAAASDLQLNFLSITPSDIYSPYLGESEKAISQVFRKARLNSPTILFFDELDSFVGSRVDAEQSAVHAKVLSALLNEMDGIGINVQEITNDSVEDGGALVMAATNRPDLIDPALLRPGRFDAMMYIPPPDKQGRKSILEILLKKVRTGIIDLDKLADLTEFYSGVDFSDLCTQAFYKALDEDLDADLITQQHFEAAISEKVPSLSQEQIDFFTRFNKR</sequence>
<dbReference type="Gene3D" id="1.10.8.60">
    <property type="match status" value="2"/>
</dbReference>
<dbReference type="Pfam" id="PF00004">
    <property type="entry name" value="AAA"/>
    <property type="match status" value="2"/>
</dbReference>
<dbReference type="InterPro" id="IPR050168">
    <property type="entry name" value="AAA_ATPase_domain"/>
</dbReference>
<feature type="domain" description="AAA+ ATPase" evidence="4">
    <location>
        <begin position="202"/>
        <end position="332"/>
    </location>
</feature>
<dbReference type="GO" id="GO:0005829">
    <property type="term" value="C:cytosol"/>
    <property type="evidence" value="ECO:0007669"/>
    <property type="project" value="TreeGrafter"/>
</dbReference>